<dbReference type="InterPro" id="IPR044861">
    <property type="entry name" value="IPNS-like_FE2OG_OXY"/>
</dbReference>
<feature type="region of interest" description="Disordered" evidence="1">
    <location>
        <begin position="263"/>
        <end position="285"/>
    </location>
</feature>
<dbReference type="SUPFAM" id="SSF51197">
    <property type="entry name" value="Clavaminate synthase-like"/>
    <property type="match status" value="1"/>
</dbReference>
<comment type="caution">
    <text evidence="3">The sequence shown here is derived from an EMBL/GenBank/DDBJ whole genome shotgun (WGS) entry which is preliminary data.</text>
</comment>
<evidence type="ECO:0000313" key="4">
    <source>
        <dbReference type="Proteomes" id="UP000636800"/>
    </source>
</evidence>
<name>A0A835PWJ8_VANPL</name>
<feature type="compositionally biased region" description="Basic residues" evidence="1">
    <location>
        <begin position="269"/>
        <end position="279"/>
    </location>
</feature>
<gene>
    <name evidence="3" type="ORF">HPP92_022459</name>
</gene>
<dbReference type="AlphaFoldDB" id="A0A835PWJ8"/>
<dbReference type="InterPro" id="IPR027443">
    <property type="entry name" value="IPNS-like_sf"/>
</dbReference>
<keyword evidence="4" id="KW-1185">Reference proteome</keyword>
<dbReference type="Pfam" id="PF03171">
    <property type="entry name" value="2OG-FeII_Oxy"/>
    <property type="match status" value="1"/>
</dbReference>
<reference evidence="3 4" key="1">
    <citation type="journal article" date="2020" name="Nat. Food">
        <title>A phased Vanilla planifolia genome enables genetic improvement of flavour and production.</title>
        <authorList>
            <person name="Hasing T."/>
            <person name="Tang H."/>
            <person name="Brym M."/>
            <person name="Khazi F."/>
            <person name="Huang T."/>
            <person name="Chambers A.H."/>
        </authorList>
    </citation>
    <scope>NUCLEOTIDE SEQUENCE [LARGE SCALE GENOMIC DNA]</scope>
    <source>
        <tissue evidence="3">Leaf</tissue>
    </source>
</reference>
<evidence type="ECO:0000313" key="3">
    <source>
        <dbReference type="EMBL" id="KAG0457302.1"/>
    </source>
</evidence>
<feature type="domain" description="Isopenicillin N synthase-like Fe(2+) 2OG dioxygenase" evidence="2">
    <location>
        <begin position="19"/>
        <end position="70"/>
    </location>
</feature>
<dbReference type="EMBL" id="JADCNL010000012">
    <property type="protein sequence ID" value="KAG0457302.1"/>
    <property type="molecule type" value="Genomic_DNA"/>
</dbReference>
<dbReference type="PRINTS" id="PR00682">
    <property type="entry name" value="IPNSYNTHASE"/>
</dbReference>
<dbReference type="Gene3D" id="2.60.120.330">
    <property type="entry name" value="B-lactam Antibiotic, Isopenicillin N Synthase, Chain"/>
    <property type="match status" value="1"/>
</dbReference>
<dbReference type="InterPro" id="IPR050231">
    <property type="entry name" value="Iron_ascorbate_oxido_reductase"/>
</dbReference>
<organism evidence="3 4">
    <name type="scientific">Vanilla planifolia</name>
    <name type="common">Vanilla</name>
    <dbReference type="NCBI Taxonomy" id="51239"/>
    <lineage>
        <taxon>Eukaryota</taxon>
        <taxon>Viridiplantae</taxon>
        <taxon>Streptophyta</taxon>
        <taxon>Embryophyta</taxon>
        <taxon>Tracheophyta</taxon>
        <taxon>Spermatophyta</taxon>
        <taxon>Magnoliopsida</taxon>
        <taxon>Liliopsida</taxon>
        <taxon>Asparagales</taxon>
        <taxon>Orchidaceae</taxon>
        <taxon>Vanilloideae</taxon>
        <taxon>Vanilleae</taxon>
        <taxon>Vanilla</taxon>
    </lineage>
</organism>
<protein>
    <recommendedName>
        <fullName evidence="2">Isopenicillin N synthase-like Fe(2+) 2OG dioxygenase domain-containing protein</fullName>
    </recommendedName>
</protein>
<evidence type="ECO:0000256" key="1">
    <source>
        <dbReference type="SAM" id="MobiDB-lite"/>
    </source>
</evidence>
<accession>A0A835PWJ8</accession>
<proteinExistence type="predicted"/>
<dbReference type="PANTHER" id="PTHR47990">
    <property type="entry name" value="2-OXOGLUTARATE (2OG) AND FE(II)-DEPENDENT OXYGENASE SUPERFAMILY PROTEIN-RELATED"/>
    <property type="match status" value="1"/>
</dbReference>
<evidence type="ECO:0000259" key="2">
    <source>
        <dbReference type="Pfam" id="PF03171"/>
    </source>
</evidence>
<sequence>MVKSFAILKICREKDKWPRQWEDVPQIYGAFIINVGDMLERWTNCLFRSTLHRVVATGKERYSLAFFLDPSSDCLVECLESCCSEACPPKFPPILSGDYLNERLRLTYSKSSSSGDLPSNASSPSSSTYLFQNQCSLHTVPICSSCSPFVSGNKKKINKVIPITQPAKKKKTPHFKWQRIHIMLCAVRTVNKKSAATAMLFPADLISKGKISLVSSNGSDPHENEYPNTKMTNSAINKRAHASLIIPWSPSSADITHPTATRELNNRAPPRRNKFRRPNRSTNGMAARFPTVPAVLITRVESNEVLSLRPIVRNNNGA</sequence>
<dbReference type="Proteomes" id="UP000636800">
    <property type="component" value="Chromosome 12"/>
</dbReference>